<comment type="caution">
    <text evidence="3">The sequence shown here is derived from an EMBL/GenBank/DDBJ whole genome shotgun (WGS) entry which is preliminary data.</text>
</comment>
<keyword evidence="4" id="KW-1185">Reference proteome</keyword>
<evidence type="ECO:0000313" key="4">
    <source>
        <dbReference type="Proteomes" id="UP001180825"/>
    </source>
</evidence>
<reference evidence="3 4" key="1">
    <citation type="submission" date="2023-07" db="EMBL/GenBank/DDBJ databases">
        <title>Sorghum-associated microbial communities from plants grown in Nebraska, USA.</title>
        <authorList>
            <person name="Schachtman D."/>
        </authorList>
    </citation>
    <scope>NUCLEOTIDE SEQUENCE [LARGE SCALE GENOMIC DNA]</scope>
    <source>
        <strain evidence="3 4">BE316</strain>
    </source>
</reference>
<dbReference type="Gene3D" id="3.40.190.10">
    <property type="entry name" value="Periplasmic binding protein-like II"/>
    <property type="match status" value="2"/>
</dbReference>
<evidence type="ECO:0000313" key="3">
    <source>
        <dbReference type="EMBL" id="MDR7331031.1"/>
    </source>
</evidence>
<gene>
    <name evidence="3" type="ORF">J2X21_000143</name>
</gene>
<dbReference type="EMBL" id="JAVDXV010000001">
    <property type="protein sequence ID" value="MDR7331031.1"/>
    <property type="molecule type" value="Genomic_DNA"/>
</dbReference>
<sequence>MKRRHCLAACALLAEPVGGQALRPLAIGFDEGSPPTMYSVGGMPAARGIYPAVVAAAFASLGLECELQALPFKRMLSAVDASHMWAGAVIRTPEREQRWLFSQPYFLEKLAVFSGGAPYRGIADLGGKRVGVIRGWSYGDEFDGGRRRGDFLCEEVASDSLNFAKLLRGRLDYVVATELGGRLLARAPAYAGRVVESPVPLGATPIHLAAHRLQESVAALLAQFNAAAERLHREGRIEALVRREMASAAALLP</sequence>
<dbReference type="Proteomes" id="UP001180825">
    <property type="component" value="Unassembled WGS sequence"/>
</dbReference>
<dbReference type="PANTHER" id="PTHR35936:SF35">
    <property type="entry name" value="L-CYSTINE-BINDING PROTEIN TCYJ"/>
    <property type="match status" value="1"/>
</dbReference>
<feature type="domain" description="Solute-binding protein family 3/N-terminal" evidence="2">
    <location>
        <begin position="25"/>
        <end position="242"/>
    </location>
</feature>
<name>A0ABU2A1I0_9BURK</name>
<proteinExistence type="predicted"/>
<evidence type="ECO:0000256" key="1">
    <source>
        <dbReference type="ARBA" id="ARBA00022729"/>
    </source>
</evidence>
<dbReference type="RefSeq" id="WP_310323655.1">
    <property type="nucleotide sequence ID" value="NZ_JAVDXV010000001.1"/>
</dbReference>
<dbReference type="InterPro" id="IPR001638">
    <property type="entry name" value="Solute-binding_3/MltF_N"/>
</dbReference>
<accession>A0ABU2A1I0</accession>
<protein>
    <submittedName>
        <fullName evidence="3">Polar amino acid transport system substrate-binding protein</fullName>
    </submittedName>
</protein>
<keyword evidence="1" id="KW-0732">Signal</keyword>
<dbReference type="Pfam" id="PF00497">
    <property type="entry name" value="SBP_bac_3"/>
    <property type="match status" value="1"/>
</dbReference>
<organism evidence="3 4">
    <name type="scientific">Roseateles asaccharophilus</name>
    <dbReference type="NCBI Taxonomy" id="582607"/>
    <lineage>
        <taxon>Bacteria</taxon>
        <taxon>Pseudomonadati</taxon>
        <taxon>Pseudomonadota</taxon>
        <taxon>Betaproteobacteria</taxon>
        <taxon>Burkholderiales</taxon>
        <taxon>Sphaerotilaceae</taxon>
        <taxon>Roseateles</taxon>
    </lineage>
</organism>
<dbReference type="SUPFAM" id="SSF53850">
    <property type="entry name" value="Periplasmic binding protein-like II"/>
    <property type="match status" value="1"/>
</dbReference>
<evidence type="ECO:0000259" key="2">
    <source>
        <dbReference type="Pfam" id="PF00497"/>
    </source>
</evidence>
<dbReference type="PANTHER" id="PTHR35936">
    <property type="entry name" value="MEMBRANE-BOUND LYTIC MUREIN TRANSGLYCOSYLASE F"/>
    <property type="match status" value="1"/>
</dbReference>